<dbReference type="AlphaFoldDB" id="A0A9D4KV34"/>
<reference evidence="1" key="2">
    <citation type="submission" date="2020-11" db="EMBL/GenBank/DDBJ databases">
        <authorList>
            <person name="McCartney M.A."/>
            <person name="Auch B."/>
            <person name="Kono T."/>
            <person name="Mallez S."/>
            <person name="Becker A."/>
            <person name="Gohl D.M."/>
            <person name="Silverstein K.A.T."/>
            <person name="Koren S."/>
            <person name="Bechman K.B."/>
            <person name="Herman A."/>
            <person name="Abrahante J.E."/>
            <person name="Garbe J."/>
        </authorList>
    </citation>
    <scope>NUCLEOTIDE SEQUENCE</scope>
    <source>
        <strain evidence="1">Duluth1</strain>
        <tissue evidence="1">Whole animal</tissue>
    </source>
</reference>
<gene>
    <name evidence="1" type="ORF">DPMN_088984</name>
</gene>
<evidence type="ECO:0000313" key="1">
    <source>
        <dbReference type="EMBL" id="KAH3846682.1"/>
    </source>
</evidence>
<proteinExistence type="predicted"/>
<dbReference type="EMBL" id="JAIWYP010000003">
    <property type="protein sequence ID" value="KAH3846682.1"/>
    <property type="molecule type" value="Genomic_DNA"/>
</dbReference>
<dbReference type="Proteomes" id="UP000828390">
    <property type="component" value="Unassembled WGS sequence"/>
</dbReference>
<accession>A0A9D4KV34</accession>
<keyword evidence="2" id="KW-1185">Reference proteome</keyword>
<name>A0A9D4KV34_DREPO</name>
<protein>
    <submittedName>
        <fullName evidence="1">Uncharacterized protein</fullName>
    </submittedName>
</protein>
<sequence>MWYGKKILEPERLLLKGMNRRLYCSDKNRVENELDPMSQALQRCVTEISIEIGQRMNWEGSRIVDRKEIYTMMLM</sequence>
<evidence type="ECO:0000313" key="2">
    <source>
        <dbReference type="Proteomes" id="UP000828390"/>
    </source>
</evidence>
<comment type="caution">
    <text evidence="1">The sequence shown here is derived from an EMBL/GenBank/DDBJ whole genome shotgun (WGS) entry which is preliminary data.</text>
</comment>
<organism evidence="1 2">
    <name type="scientific">Dreissena polymorpha</name>
    <name type="common">Zebra mussel</name>
    <name type="synonym">Mytilus polymorpha</name>
    <dbReference type="NCBI Taxonomy" id="45954"/>
    <lineage>
        <taxon>Eukaryota</taxon>
        <taxon>Metazoa</taxon>
        <taxon>Spiralia</taxon>
        <taxon>Lophotrochozoa</taxon>
        <taxon>Mollusca</taxon>
        <taxon>Bivalvia</taxon>
        <taxon>Autobranchia</taxon>
        <taxon>Heteroconchia</taxon>
        <taxon>Euheterodonta</taxon>
        <taxon>Imparidentia</taxon>
        <taxon>Neoheterodontei</taxon>
        <taxon>Myida</taxon>
        <taxon>Dreissenoidea</taxon>
        <taxon>Dreissenidae</taxon>
        <taxon>Dreissena</taxon>
    </lineage>
</organism>
<reference evidence="1" key="1">
    <citation type="journal article" date="2019" name="bioRxiv">
        <title>The Genome of the Zebra Mussel, Dreissena polymorpha: A Resource for Invasive Species Research.</title>
        <authorList>
            <person name="McCartney M.A."/>
            <person name="Auch B."/>
            <person name="Kono T."/>
            <person name="Mallez S."/>
            <person name="Zhang Y."/>
            <person name="Obille A."/>
            <person name="Becker A."/>
            <person name="Abrahante J.E."/>
            <person name="Garbe J."/>
            <person name="Badalamenti J.P."/>
            <person name="Herman A."/>
            <person name="Mangelson H."/>
            <person name="Liachko I."/>
            <person name="Sullivan S."/>
            <person name="Sone E.D."/>
            <person name="Koren S."/>
            <person name="Silverstein K.A.T."/>
            <person name="Beckman K.B."/>
            <person name="Gohl D.M."/>
        </authorList>
    </citation>
    <scope>NUCLEOTIDE SEQUENCE</scope>
    <source>
        <strain evidence="1">Duluth1</strain>
        <tissue evidence="1">Whole animal</tissue>
    </source>
</reference>